<evidence type="ECO:0000256" key="1">
    <source>
        <dbReference type="SAM" id="SignalP"/>
    </source>
</evidence>
<gene>
    <name evidence="2" type="ORF">ACH49W_16295</name>
</gene>
<feature type="signal peptide" evidence="1">
    <location>
        <begin position="1"/>
        <end position="34"/>
    </location>
</feature>
<evidence type="ECO:0000313" key="2">
    <source>
        <dbReference type="EMBL" id="MFI2474936.1"/>
    </source>
</evidence>
<sequence length="250" mass="26410">MARQRRITRLSASRRGAIATAALAIALTAGIGAAAARPVGAFDVGGAIEVEYDRVGGPAVLGDPVTPELDAGRGGRFQAFERNASVYWHPEVGANQIGGAIRDKWGTFGWENGVLGYPVTGELATPGKPGSFNHFQGGSIYWSLGTDAHQIGGAIRDKWGAYGWEGGALGFPITDEATAAADDGRYNLFAGGAIFWSARTGAHVVWGAIRDDWIRAGAENGRYGYPTGDEYDYQGGKAQDFQGGRITWMP</sequence>
<feature type="chain" id="PRO_5047149455" evidence="1">
    <location>
        <begin position="35"/>
        <end position="250"/>
    </location>
</feature>
<dbReference type="Proteomes" id="UP001611415">
    <property type="component" value="Unassembled WGS sequence"/>
</dbReference>
<dbReference type="Pfam" id="PF08310">
    <property type="entry name" value="LGFP"/>
    <property type="match status" value="4"/>
</dbReference>
<dbReference type="InterPro" id="IPR013207">
    <property type="entry name" value="LGFP"/>
</dbReference>
<keyword evidence="1" id="KW-0732">Signal</keyword>
<reference evidence="2 3" key="1">
    <citation type="submission" date="2024-10" db="EMBL/GenBank/DDBJ databases">
        <title>The Natural Products Discovery Center: Release of the First 8490 Sequenced Strains for Exploring Actinobacteria Biosynthetic Diversity.</title>
        <authorList>
            <person name="Kalkreuter E."/>
            <person name="Kautsar S.A."/>
            <person name="Yang D."/>
            <person name="Bader C.D."/>
            <person name="Teijaro C.N."/>
            <person name="Fluegel L."/>
            <person name="Davis C.M."/>
            <person name="Simpson J.R."/>
            <person name="Lauterbach L."/>
            <person name="Steele A.D."/>
            <person name="Gui C."/>
            <person name="Meng S."/>
            <person name="Li G."/>
            <person name="Viehrig K."/>
            <person name="Ye F."/>
            <person name="Su P."/>
            <person name="Kiefer A.F."/>
            <person name="Nichols A."/>
            <person name="Cepeda A.J."/>
            <person name="Yan W."/>
            <person name="Fan B."/>
            <person name="Jiang Y."/>
            <person name="Adhikari A."/>
            <person name="Zheng C.-J."/>
            <person name="Schuster L."/>
            <person name="Cowan T.M."/>
            <person name="Smanski M.J."/>
            <person name="Chevrette M.G."/>
            <person name="De Carvalho L.P.S."/>
            <person name="Shen B."/>
        </authorList>
    </citation>
    <scope>NUCLEOTIDE SEQUENCE [LARGE SCALE GENOMIC DNA]</scope>
    <source>
        <strain evidence="2 3">NPDC019275</strain>
    </source>
</reference>
<dbReference type="EMBL" id="JBIRYO010000009">
    <property type="protein sequence ID" value="MFI2474936.1"/>
    <property type="molecule type" value="Genomic_DNA"/>
</dbReference>
<name>A0ABW7X1E5_9NOCA</name>
<evidence type="ECO:0000313" key="3">
    <source>
        <dbReference type="Proteomes" id="UP001611415"/>
    </source>
</evidence>
<comment type="caution">
    <text evidence="2">The sequence shown here is derived from an EMBL/GenBank/DDBJ whole genome shotgun (WGS) entry which is preliminary data.</text>
</comment>
<dbReference type="RefSeq" id="WP_364826354.1">
    <property type="nucleotide sequence ID" value="NZ_JBFAYM010000020.1"/>
</dbReference>
<organism evidence="2 3">
    <name type="scientific">Nocardia xishanensis</name>
    <dbReference type="NCBI Taxonomy" id="238964"/>
    <lineage>
        <taxon>Bacteria</taxon>
        <taxon>Bacillati</taxon>
        <taxon>Actinomycetota</taxon>
        <taxon>Actinomycetes</taxon>
        <taxon>Mycobacteriales</taxon>
        <taxon>Nocardiaceae</taxon>
        <taxon>Nocardia</taxon>
    </lineage>
</organism>
<keyword evidence="3" id="KW-1185">Reference proteome</keyword>
<accession>A0ABW7X1E5</accession>
<proteinExistence type="predicted"/>
<protein>
    <submittedName>
        <fullName evidence="2">LGFP repeat-containing protein</fullName>
    </submittedName>
</protein>